<dbReference type="EMBL" id="JRES01001578">
    <property type="protein sequence ID" value="KNC21850.1"/>
    <property type="molecule type" value="Genomic_DNA"/>
</dbReference>
<dbReference type="InterPro" id="IPR029277">
    <property type="entry name" value="SVWC_dom"/>
</dbReference>
<proteinExistence type="predicted"/>
<feature type="chain" id="PRO_5005534967" description="Single domain-containing protein" evidence="3">
    <location>
        <begin position="20"/>
        <end position="179"/>
    </location>
</feature>
<reference evidence="5 6" key="1">
    <citation type="journal article" date="2015" name="Nat. Commun.">
        <title>Lucilia cuprina genome unlocks parasitic fly biology to underpin future interventions.</title>
        <authorList>
            <person name="Anstead C.A."/>
            <person name="Korhonen P.K."/>
            <person name="Young N.D."/>
            <person name="Hall R.S."/>
            <person name="Jex A.R."/>
            <person name="Murali S.C."/>
            <person name="Hughes D.S."/>
            <person name="Lee S.F."/>
            <person name="Perry T."/>
            <person name="Stroehlein A.J."/>
            <person name="Ansell B.R."/>
            <person name="Breugelmans B."/>
            <person name="Hofmann A."/>
            <person name="Qu J."/>
            <person name="Dugan S."/>
            <person name="Lee S.L."/>
            <person name="Chao H."/>
            <person name="Dinh H."/>
            <person name="Han Y."/>
            <person name="Doddapaneni H.V."/>
            <person name="Worley K.C."/>
            <person name="Muzny D.M."/>
            <person name="Ioannidis P."/>
            <person name="Waterhouse R.M."/>
            <person name="Zdobnov E.M."/>
            <person name="James P.J."/>
            <person name="Bagnall N.H."/>
            <person name="Kotze A.C."/>
            <person name="Gibbs R.A."/>
            <person name="Richards S."/>
            <person name="Batterham P."/>
            <person name="Gasser R.B."/>
        </authorList>
    </citation>
    <scope>NUCLEOTIDE SEQUENCE [LARGE SCALE GENOMIC DNA]</scope>
    <source>
        <strain evidence="5 6">LS</strain>
        <tissue evidence="5">Full body</tissue>
    </source>
</reference>
<dbReference type="PANTHER" id="PTHR39957:SF1">
    <property type="entry name" value="AT09846P1-RELATED"/>
    <property type="match status" value="1"/>
</dbReference>
<sequence>MKLFLIINLIAVLLTNCLAAVSWGLQKDLNHPGKCVTGDIILAAGEQASIPGRCEQVVCHEESYATFFSCGVIGVPPGYVLGDPIEPDAGYPKCCARKIENLKCKEHPGKCVVEGLILSPGETAKYPHGCAIMTCYDDGLVIFYGCGSMQPPPGYVMGGLSNPSAPYPKCCRRPLILII</sequence>
<protein>
    <recommendedName>
        <fullName evidence="4">Single domain-containing protein</fullName>
    </recommendedName>
</protein>
<organism evidence="5 6">
    <name type="scientific">Lucilia cuprina</name>
    <name type="common">Green bottle fly</name>
    <name type="synonym">Australian sheep blowfly</name>
    <dbReference type="NCBI Taxonomy" id="7375"/>
    <lineage>
        <taxon>Eukaryota</taxon>
        <taxon>Metazoa</taxon>
        <taxon>Ecdysozoa</taxon>
        <taxon>Arthropoda</taxon>
        <taxon>Hexapoda</taxon>
        <taxon>Insecta</taxon>
        <taxon>Pterygota</taxon>
        <taxon>Neoptera</taxon>
        <taxon>Endopterygota</taxon>
        <taxon>Diptera</taxon>
        <taxon>Brachycera</taxon>
        <taxon>Muscomorpha</taxon>
        <taxon>Oestroidea</taxon>
        <taxon>Calliphoridae</taxon>
        <taxon>Luciliinae</taxon>
        <taxon>Lucilia</taxon>
    </lineage>
</organism>
<dbReference type="PANTHER" id="PTHR39957">
    <property type="entry name" value="AT09846P1-RELATED"/>
    <property type="match status" value="1"/>
</dbReference>
<comment type="subcellular location">
    <subcellularLocation>
        <location evidence="1">Secreted</location>
    </subcellularLocation>
</comment>
<dbReference type="OrthoDB" id="7901229at2759"/>
<evidence type="ECO:0000313" key="6">
    <source>
        <dbReference type="Proteomes" id="UP000037069"/>
    </source>
</evidence>
<evidence type="ECO:0000256" key="2">
    <source>
        <dbReference type="ARBA" id="ARBA00022525"/>
    </source>
</evidence>
<feature type="domain" description="Single" evidence="4">
    <location>
        <begin position="35"/>
        <end position="101"/>
    </location>
</feature>
<accession>A0A0L0BP42</accession>
<evidence type="ECO:0000256" key="1">
    <source>
        <dbReference type="ARBA" id="ARBA00004613"/>
    </source>
</evidence>
<keyword evidence="6" id="KW-1185">Reference proteome</keyword>
<comment type="caution">
    <text evidence="5">The sequence shown here is derived from an EMBL/GenBank/DDBJ whole genome shotgun (WGS) entry which is preliminary data.</text>
</comment>
<keyword evidence="2" id="KW-0964">Secreted</keyword>
<keyword evidence="3" id="KW-0732">Signal</keyword>
<dbReference type="SMART" id="SM01318">
    <property type="entry name" value="SVWC"/>
    <property type="match status" value="2"/>
</dbReference>
<dbReference type="OMA" id="PACCERT"/>
<evidence type="ECO:0000313" key="5">
    <source>
        <dbReference type="EMBL" id="KNC21850.1"/>
    </source>
</evidence>
<dbReference type="Pfam" id="PF15430">
    <property type="entry name" value="SVWC"/>
    <property type="match status" value="2"/>
</dbReference>
<feature type="domain" description="Single" evidence="4">
    <location>
        <begin position="111"/>
        <end position="177"/>
    </location>
</feature>
<gene>
    <name evidence="5" type="ORF">FF38_03241</name>
</gene>
<dbReference type="AlphaFoldDB" id="A0A0L0BP42"/>
<evidence type="ECO:0000256" key="3">
    <source>
        <dbReference type="SAM" id="SignalP"/>
    </source>
</evidence>
<dbReference type="Proteomes" id="UP000037069">
    <property type="component" value="Unassembled WGS sequence"/>
</dbReference>
<feature type="signal peptide" evidence="3">
    <location>
        <begin position="1"/>
        <end position="19"/>
    </location>
</feature>
<dbReference type="GO" id="GO:0005576">
    <property type="term" value="C:extracellular region"/>
    <property type="evidence" value="ECO:0007669"/>
    <property type="project" value="UniProtKB-SubCell"/>
</dbReference>
<dbReference type="InterPro" id="IPR053308">
    <property type="entry name" value="Vago-like"/>
</dbReference>
<evidence type="ECO:0000259" key="4">
    <source>
        <dbReference type="SMART" id="SM01318"/>
    </source>
</evidence>
<name>A0A0L0BP42_LUCCU</name>